<evidence type="ECO:0000313" key="1">
    <source>
        <dbReference type="EMBL" id="CDI57114.1"/>
    </source>
</evidence>
<dbReference type="AlphaFoldDB" id="A0A077REK2"/>
<name>A0A077REK2_9BASI</name>
<dbReference type="EMBL" id="HG529927">
    <property type="protein sequence ID" value="CDI57114.1"/>
    <property type="molecule type" value="Genomic_DNA"/>
</dbReference>
<proteinExistence type="predicted"/>
<accession>A0A077REK2</accession>
<organism evidence="1">
    <name type="scientific">Melanopsichium pennsylvanicum 4</name>
    <dbReference type="NCBI Taxonomy" id="1398559"/>
    <lineage>
        <taxon>Eukaryota</taxon>
        <taxon>Fungi</taxon>
        <taxon>Dikarya</taxon>
        <taxon>Basidiomycota</taxon>
        <taxon>Ustilaginomycotina</taxon>
        <taxon>Ustilaginomycetes</taxon>
        <taxon>Ustilaginales</taxon>
        <taxon>Ustilaginaceae</taxon>
        <taxon>Melanopsichium</taxon>
    </lineage>
</organism>
<reference evidence="1" key="1">
    <citation type="journal article" date="2014" name="Genome Biol. Evol.">
        <title>Gene Loss Rather Than Gene Gain Is Associated with a Host Jump from Monocots to Dicots in the Smut Fungus Melanopsichium pennsylvanicum.</title>
        <authorList>
            <person name="Sharma R."/>
            <person name="Mishra B."/>
            <person name="Runge F."/>
            <person name="Thines M."/>
        </authorList>
    </citation>
    <scope>NUCLEOTIDE SEQUENCE</scope>
    <source>
        <strain evidence="1">4</strain>
    </source>
</reference>
<protein>
    <submittedName>
        <fullName evidence="1">Uncharacterized protein</fullName>
    </submittedName>
</protein>
<sequence>MALQEKADMRDLALLKFGDKSHSGLETAQPRLIDRCWT</sequence>